<evidence type="ECO:0000256" key="2">
    <source>
        <dbReference type="ARBA" id="ARBA00023027"/>
    </source>
</evidence>
<accession>A0A1H3RGB6</accession>
<dbReference type="AlphaFoldDB" id="A0A1H3RGB6"/>
<protein>
    <submittedName>
        <fullName evidence="4">Phosphoglycerate dehydrogenase</fullName>
    </submittedName>
</protein>
<proteinExistence type="predicted"/>
<dbReference type="PANTHER" id="PTHR43333:SF1">
    <property type="entry name" value="D-ISOMER SPECIFIC 2-HYDROXYACID DEHYDROGENASE NAD-BINDING DOMAIN-CONTAINING PROTEIN"/>
    <property type="match status" value="1"/>
</dbReference>
<keyword evidence="1" id="KW-0560">Oxidoreductase</keyword>
<dbReference type="InterPro" id="IPR006140">
    <property type="entry name" value="D-isomer_DH_NAD-bd"/>
</dbReference>
<evidence type="ECO:0000313" key="5">
    <source>
        <dbReference type="Proteomes" id="UP000199632"/>
    </source>
</evidence>
<dbReference type="Proteomes" id="UP000199632">
    <property type="component" value="Unassembled WGS sequence"/>
</dbReference>
<dbReference type="PROSITE" id="PS00670">
    <property type="entry name" value="D_2_HYDROXYACID_DH_2"/>
    <property type="match status" value="1"/>
</dbReference>
<organism evidence="4 5">
    <name type="scientific">Asanoa ishikariensis</name>
    <dbReference type="NCBI Taxonomy" id="137265"/>
    <lineage>
        <taxon>Bacteria</taxon>
        <taxon>Bacillati</taxon>
        <taxon>Actinomycetota</taxon>
        <taxon>Actinomycetes</taxon>
        <taxon>Micromonosporales</taxon>
        <taxon>Micromonosporaceae</taxon>
        <taxon>Asanoa</taxon>
    </lineage>
</organism>
<evidence type="ECO:0000259" key="3">
    <source>
        <dbReference type="Pfam" id="PF02826"/>
    </source>
</evidence>
<dbReference type="GO" id="GO:0016616">
    <property type="term" value="F:oxidoreductase activity, acting on the CH-OH group of donors, NAD or NADP as acceptor"/>
    <property type="evidence" value="ECO:0007669"/>
    <property type="project" value="UniProtKB-ARBA"/>
</dbReference>
<dbReference type="InterPro" id="IPR036291">
    <property type="entry name" value="NAD(P)-bd_dom_sf"/>
</dbReference>
<name>A0A1H3RGB6_9ACTN</name>
<dbReference type="CDD" id="cd12166">
    <property type="entry name" value="2-Hacid_dh_7"/>
    <property type="match status" value="1"/>
</dbReference>
<gene>
    <name evidence="4" type="ORF">SAMN05421684_3805</name>
</gene>
<keyword evidence="5" id="KW-1185">Reference proteome</keyword>
<dbReference type="EMBL" id="FNQB01000002">
    <property type="protein sequence ID" value="SDZ24737.1"/>
    <property type="molecule type" value="Genomic_DNA"/>
</dbReference>
<keyword evidence="2" id="KW-0520">NAD</keyword>
<feature type="domain" description="D-isomer specific 2-hydroxyacid dehydrogenase NAD-binding" evidence="3">
    <location>
        <begin position="105"/>
        <end position="274"/>
    </location>
</feature>
<dbReference type="GO" id="GO:0051287">
    <property type="term" value="F:NAD binding"/>
    <property type="evidence" value="ECO:0007669"/>
    <property type="project" value="InterPro"/>
</dbReference>
<dbReference type="PANTHER" id="PTHR43333">
    <property type="entry name" value="2-HACID_DH_C DOMAIN-CONTAINING PROTEIN"/>
    <property type="match status" value="1"/>
</dbReference>
<reference evidence="5" key="1">
    <citation type="submission" date="2016-10" db="EMBL/GenBank/DDBJ databases">
        <authorList>
            <person name="Varghese N."/>
            <person name="Submissions S."/>
        </authorList>
    </citation>
    <scope>NUCLEOTIDE SEQUENCE [LARGE SCALE GENOMIC DNA]</scope>
    <source>
        <strain evidence="5">DSM 44718</strain>
    </source>
</reference>
<dbReference type="InterPro" id="IPR029753">
    <property type="entry name" value="D-isomer_DH_CS"/>
</dbReference>
<evidence type="ECO:0000313" key="4">
    <source>
        <dbReference type="EMBL" id="SDZ24737.1"/>
    </source>
</evidence>
<dbReference type="SUPFAM" id="SSF51735">
    <property type="entry name" value="NAD(P)-binding Rossmann-fold domains"/>
    <property type="match status" value="1"/>
</dbReference>
<sequence length="309" mass="32738">MSRVKVWIPHPHGRDLMGAVPASVTLEIAERPDALPSDPADLVFWVPPFLALSDSVRLAAQMPSLRVVQLLSAGADAWSGHLPPEVSLHDARGVHDSSTAEWVLTAILSYLREFPGFARAQARHDWSYAAYAPTDELAGKHVLIVGAGSIGTAIKSRLEPFEVTVTSVARTARDGVHPVSSLPSLLPAADVVVVIVPLTPETRGLVSTDFLAAMKDGALLVNAARGPVADTDALVDAVSTGRIGAAVDVTEPEPLPAGHPLWDLPNVLITPHVAGSVRGLHPRAYRLIGEQLRRFVAGEPLVNEVVGGY</sequence>
<evidence type="ECO:0000256" key="1">
    <source>
        <dbReference type="ARBA" id="ARBA00023002"/>
    </source>
</evidence>
<dbReference type="STRING" id="137265.SAMN05421684_3805"/>
<dbReference type="Gene3D" id="3.40.50.720">
    <property type="entry name" value="NAD(P)-binding Rossmann-like Domain"/>
    <property type="match status" value="2"/>
</dbReference>
<dbReference type="Pfam" id="PF02826">
    <property type="entry name" value="2-Hacid_dh_C"/>
    <property type="match status" value="1"/>
</dbReference>